<evidence type="ECO:0000256" key="1">
    <source>
        <dbReference type="SAM" id="MobiDB-lite"/>
    </source>
</evidence>
<evidence type="ECO:0000313" key="3">
    <source>
        <dbReference type="Proteomes" id="UP000324222"/>
    </source>
</evidence>
<comment type="caution">
    <text evidence="2">The sequence shown here is derived from an EMBL/GenBank/DDBJ whole genome shotgun (WGS) entry which is preliminary data.</text>
</comment>
<reference evidence="2 3" key="1">
    <citation type="submission" date="2019-05" db="EMBL/GenBank/DDBJ databases">
        <title>Another draft genome of Portunus trituberculatus and its Hox gene families provides insights of decapod evolution.</title>
        <authorList>
            <person name="Jeong J.-H."/>
            <person name="Song I."/>
            <person name="Kim S."/>
            <person name="Choi T."/>
            <person name="Kim D."/>
            <person name="Ryu S."/>
            <person name="Kim W."/>
        </authorList>
    </citation>
    <scope>NUCLEOTIDE SEQUENCE [LARGE SCALE GENOMIC DNA]</scope>
    <source>
        <tissue evidence="2">Muscle</tissue>
    </source>
</reference>
<evidence type="ECO:0000313" key="2">
    <source>
        <dbReference type="EMBL" id="MPC52252.1"/>
    </source>
</evidence>
<accession>A0A5B7G037</accession>
<organism evidence="2 3">
    <name type="scientific">Portunus trituberculatus</name>
    <name type="common">Swimming crab</name>
    <name type="synonym">Neptunus trituberculatus</name>
    <dbReference type="NCBI Taxonomy" id="210409"/>
    <lineage>
        <taxon>Eukaryota</taxon>
        <taxon>Metazoa</taxon>
        <taxon>Ecdysozoa</taxon>
        <taxon>Arthropoda</taxon>
        <taxon>Crustacea</taxon>
        <taxon>Multicrustacea</taxon>
        <taxon>Malacostraca</taxon>
        <taxon>Eumalacostraca</taxon>
        <taxon>Eucarida</taxon>
        <taxon>Decapoda</taxon>
        <taxon>Pleocyemata</taxon>
        <taxon>Brachyura</taxon>
        <taxon>Eubrachyura</taxon>
        <taxon>Portunoidea</taxon>
        <taxon>Portunidae</taxon>
        <taxon>Portuninae</taxon>
        <taxon>Portunus</taxon>
    </lineage>
</organism>
<gene>
    <name evidence="2" type="ORF">E2C01_046115</name>
</gene>
<name>A0A5B7G037_PORTR</name>
<keyword evidence="3" id="KW-1185">Reference proteome</keyword>
<dbReference type="EMBL" id="VSRR010010732">
    <property type="protein sequence ID" value="MPC52252.1"/>
    <property type="molecule type" value="Genomic_DNA"/>
</dbReference>
<protein>
    <submittedName>
        <fullName evidence="2">Uncharacterized protein</fullName>
    </submittedName>
</protein>
<feature type="compositionally biased region" description="Basic residues" evidence="1">
    <location>
        <begin position="10"/>
        <end position="25"/>
    </location>
</feature>
<dbReference type="Proteomes" id="UP000324222">
    <property type="component" value="Unassembled WGS sequence"/>
</dbReference>
<dbReference type="AlphaFoldDB" id="A0A5B7G037"/>
<proteinExistence type="predicted"/>
<feature type="region of interest" description="Disordered" evidence="1">
    <location>
        <begin position="1"/>
        <end position="48"/>
    </location>
</feature>
<sequence>MAGISEKTDRRRHLRHRYPRRRPPRVSHGAAGASLAQGPHTSTRRPTPRLSYVPVNYIFLMTPS</sequence>